<dbReference type="PROSITE" id="PS01036">
    <property type="entry name" value="HSP70_3"/>
    <property type="match status" value="1"/>
</dbReference>
<dbReference type="AlphaFoldDB" id="A0A6P6RZN9"/>
<feature type="region of interest" description="Disordered" evidence="4">
    <location>
        <begin position="1"/>
        <end position="20"/>
    </location>
</feature>
<dbReference type="PROSITE" id="PS50005">
    <property type="entry name" value="TPR"/>
    <property type="match status" value="1"/>
</dbReference>
<keyword evidence="3" id="KW-0802">TPR repeat</keyword>
<dbReference type="InterPro" id="IPR019734">
    <property type="entry name" value="TPR_rpt"/>
</dbReference>
<keyword evidence="5" id="KW-1185">Reference proteome</keyword>
<evidence type="ECO:0000256" key="4">
    <source>
        <dbReference type="SAM" id="MobiDB-lite"/>
    </source>
</evidence>
<feature type="region of interest" description="Disordered" evidence="4">
    <location>
        <begin position="379"/>
        <end position="409"/>
    </location>
</feature>
<dbReference type="GO" id="GO:0005524">
    <property type="term" value="F:ATP binding"/>
    <property type="evidence" value="ECO:0007669"/>
    <property type="project" value="UniProtKB-KW"/>
</dbReference>
<name>A0A6P6RZN9_9EIME</name>
<evidence type="ECO:0000256" key="3">
    <source>
        <dbReference type="PROSITE-ProRule" id="PRU00339"/>
    </source>
</evidence>
<feature type="compositionally biased region" description="Low complexity" evidence="4">
    <location>
        <begin position="387"/>
        <end position="401"/>
    </location>
</feature>
<evidence type="ECO:0000256" key="2">
    <source>
        <dbReference type="ARBA" id="ARBA00022840"/>
    </source>
</evidence>
<evidence type="ECO:0000313" key="5">
    <source>
        <dbReference type="Proteomes" id="UP000515125"/>
    </source>
</evidence>
<dbReference type="SUPFAM" id="SSF53067">
    <property type="entry name" value="Actin-like ATPase domain"/>
    <property type="match status" value="2"/>
</dbReference>
<keyword evidence="2" id="KW-0067">ATP-binding</keyword>
<dbReference type="Pfam" id="PF00012">
    <property type="entry name" value="HSP70"/>
    <property type="match status" value="1"/>
</dbReference>
<dbReference type="PRINTS" id="PR00301">
    <property type="entry name" value="HEATSHOCK70"/>
</dbReference>
<dbReference type="RefSeq" id="XP_026193406.1">
    <property type="nucleotide sequence ID" value="XM_026337621.1"/>
</dbReference>
<dbReference type="GeneID" id="34619834"/>
<dbReference type="GO" id="GO:0140662">
    <property type="term" value="F:ATP-dependent protein folding chaperone"/>
    <property type="evidence" value="ECO:0007669"/>
    <property type="project" value="InterPro"/>
</dbReference>
<accession>A0A6P6RZN9</accession>
<dbReference type="InterPro" id="IPR050754">
    <property type="entry name" value="FKBP4/5/8-like"/>
</dbReference>
<reference evidence="6" key="1">
    <citation type="submission" date="2025-08" db="UniProtKB">
        <authorList>
            <consortium name="RefSeq"/>
        </authorList>
    </citation>
    <scope>IDENTIFICATION</scope>
</reference>
<proteinExistence type="predicted"/>
<feature type="repeat" description="TPR" evidence="3">
    <location>
        <begin position="678"/>
        <end position="711"/>
    </location>
</feature>
<dbReference type="InterPro" id="IPR011990">
    <property type="entry name" value="TPR-like_helical_dom_sf"/>
</dbReference>
<protein>
    <submittedName>
        <fullName evidence="6">Uncharacterized protein LOC34619834</fullName>
    </submittedName>
</protein>
<dbReference type="PANTHER" id="PTHR46512:SF10">
    <property type="entry name" value="FK506-BINDING PROTEIN-LIKE"/>
    <property type="match status" value="1"/>
</dbReference>
<organism evidence="5 6">
    <name type="scientific">Cyclospora cayetanensis</name>
    <dbReference type="NCBI Taxonomy" id="88456"/>
    <lineage>
        <taxon>Eukaryota</taxon>
        <taxon>Sar</taxon>
        <taxon>Alveolata</taxon>
        <taxon>Apicomplexa</taxon>
        <taxon>Conoidasida</taxon>
        <taxon>Coccidia</taxon>
        <taxon>Eucoccidiorida</taxon>
        <taxon>Eimeriorina</taxon>
        <taxon>Eimeriidae</taxon>
        <taxon>Cyclospora</taxon>
    </lineage>
</organism>
<sequence length="741" mass="80584">MTEDTPAGHPSPCNFSAAPPSQQQQANVYCVGIDLGSSSSVVACASPSNPQSVSIEVNRLANRATPSAVAFDGITRAVGEEAESRQFSLVGGCLQNLAGWLSIRSLADAEAFFNRFSFLLKPQVEETPQGLAIVIPCADGETKRLPITLAIGHFVKTLISFAEAGRSSGLSAARTNLQGARKPAALTIALPCSHVEAATEQLLLAAAATGVHEGVTVSVLTRAAALVNCWCARHLPGAFLDLQQQEQLPEAQQLHIGIVDVGFAECVVQIFRLEKNGDDEIHPTVLAVEYNGNLGVAEAITVVAEDVAAEVKRLYRQDVQKHSKKSARLFAAASLSATIAAALKQCDLSPDAVVAVDVVGGGSRIPWVAAVVNKAFSGEEQQEEQQQEQQEQQQEQQQQEQQQKKKLRRTLDGASSVAMGAASFAAGLTFVSPVIDAEEILRNIQGELLKTLQEDDSKLGAIEAAEVRRLEKRNILEAYLLEIQAAARGPQGAPLNKPHIKEMLKQKEHWLLDNDCATADAYGEALQQVKDTLEKDCSEYFAAVEAERQQKDRELESHAAAAGGADAKEDMDVKLPNSQCIKRAKKNKDEANELFKDGNTELAVQRYVKGLQYLAKVFDLSPQEKEETEAIRLSLHLNLAQAYLRLTGQNPKAPQYEAFAKKALASCDAALEQDPQCVKAMYRRAVANERLKEYTVAMADVKKALKLLPEDADFLKLKDRLEARIKAEKEQQKKVYSRMFG</sequence>
<dbReference type="SUPFAM" id="SSF48452">
    <property type="entry name" value="TPR-like"/>
    <property type="match status" value="1"/>
</dbReference>
<dbReference type="Proteomes" id="UP000515125">
    <property type="component" value="Unplaced"/>
</dbReference>
<dbReference type="Gene3D" id="3.30.420.40">
    <property type="match status" value="1"/>
</dbReference>
<dbReference type="Gene3D" id="1.25.40.10">
    <property type="entry name" value="Tetratricopeptide repeat domain"/>
    <property type="match status" value="1"/>
</dbReference>
<dbReference type="PANTHER" id="PTHR46512">
    <property type="entry name" value="PEPTIDYLPROLYL ISOMERASE"/>
    <property type="match status" value="1"/>
</dbReference>
<evidence type="ECO:0000256" key="1">
    <source>
        <dbReference type="ARBA" id="ARBA00022741"/>
    </source>
</evidence>
<keyword evidence="1" id="KW-0547">Nucleotide-binding</keyword>
<evidence type="ECO:0000313" key="6">
    <source>
        <dbReference type="RefSeq" id="XP_026193406.1"/>
    </source>
</evidence>
<dbReference type="InterPro" id="IPR018181">
    <property type="entry name" value="Heat_shock_70_CS"/>
</dbReference>
<feature type="region of interest" description="Disordered" evidence="4">
    <location>
        <begin position="549"/>
        <end position="568"/>
    </location>
</feature>
<gene>
    <name evidence="6" type="primary">LOC34619834</name>
</gene>
<dbReference type="InterPro" id="IPR043129">
    <property type="entry name" value="ATPase_NBD"/>
</dbReference>
<dbReference type="OrthoDB" id="348355at2759"/>
<dbReference type="InterPro" id="IPR013126">
    <property type="entry name" value="Hsp_70_fam"/>
</dbReference>